<keyword evidence="1" id="KW-0812">Transmembrane</keyword>
<evidence type="ECO:0000313" key="3">
    <source>
        <dbReference type="Proteomes" id="UP000461730"/>
    </source>
</evidence>
<keyword evidence="1" id="KW-1133">Transmembrane helix</keyword>
<name>A0A7K1UCM1_9BACT</name>
<organism evidence="2 3">
    <name type="scientific">Chitinophaga tropicalis</name>
    <dbReference type="NCBI Taxonomy" id="2683588"/>
    <lineage>
        <taxon>Bacteria</taxon>
        <taxon>Pseudomonadati</taxon>
        <taxon>Bacteroidota</taxon>
        <taxon>Chitinophagia</taxon>
        <taxon>Chitinophagales</taxon>
        <taxon>Chitinophagaceae</taxon>
        <taxon>Chitinophaga</taxon>
    </lineage>
</organism>
<sequence length="152" mass="17107">MNSMTRPIFIALLIAFSSTSVFAGIRIPLGKREVLKKVYDLPNTDEFKLKDGNFLDLATLHTEFNIAYILPLYVIEEPKLVGFDEKTDSFYDIPQEEMDGILASQKLKKEKLNTLPFYTRYGGKIVALLIIGLMIWGAIPSKEKEGAESTNA</sequence>
<gene>
    <name evidence="2" type="ORF">GO493_27600</name>
</gene>
<dbReference type="EMBL" id="WRXN01000018">
    <property type="protein sequence ID" value="MVT12056.1"/>
    <property type="molecule type" value="Genomic_DNA"/>
</dbReference>
<dbReference type="RefSeq" id="WP_157309476.1">
    <property type="nucleotide sequence ID" value="NZ_WRXN01000018.1"/>
</dbReference>
<protein>
    <submittedName>
        <fullName evidence="2">Uncharacterized protein</fullName>
    </submittedName>
</protein>
<feature type="transmembrane region" description="Helical" evidence="1">
    <location>
        <begin position="121"/>
        <end position="139"/>
    </location>
</feature>
<keyword evidence="1" id="KW-0472">Membrane</keyword>
<keyword evidence="3" id="KW-1185">Reference proteome</keyword>
<comment type="caution">
    <text evidence="2">The sequence shown here is derived from an EMBL/GenBank/DDBJ whole genome shotgun (WGS) entry which is preliminary data.</text>
</comment>
<accession>A0A7K1UCM1</accession>
<proteinExistence type="predicted"/>
<reference evidence="2 3" key="1">
    <citation type="submission" date="2019-12" db="EMBL/GenBank/DDBJ databases">
        <title>Chitinophaga sp. strain ysch24 (GDMCC 1.1355), whole genome shotgun sequence.</title>
        <authorList>
            <person name="Zhang X."/>
        </authorList>
    </citation>
    <scope>NUCLEOTIDE SEQUENCE [LARGE SCALE GENOMIC DNA]</scope>
    <source>
        <strain evidence="3">ysch24</strain>
    </source>
</reference>
<evidence type="ECO:0000313" key="2">
    <source>
        <dbReference type="EMBL" id="MVT12056.1"/>
    </source>
</evidence>
<dbReference type="AlphaFoldDB" id="A0A7K1UCM1"/>
<dbReference type="Proteomes" id="UP000461730">
    <property type="component" value="Unassembled WGS sequence"/>
</dbReference>
<evidence type="ECO:0000256" key="1">
    <source>
        <dbReference type="SAM" id="Phobius"/>
    </source>
</evidence>